<accession>A0A1B7MPI6</accession>
<dbReference type="Proteomes" id="UP000092154">
    <property type="component" value="Unassembled WGS sequence"/>
</dbReference>
<name>A0A1B7MPI6_9AGAM</name>
<evidence type="ECO:0000313" key="1">
    <source>
        <dbReference type="EMBL" id="OAX34523.1"/>
    </source>
</evidence>
<reference evidence="1 2" key="1">
    <citation type="submission" date="2016-06" db="EMBL/GenBank/DDBJ databases">
        <title>Comparative genomics of the ectomycorrhizal sister species Rhizopogon vinicolor and Rhizopogon vesiculosus (Basidiomycota: Boletales) reveals a divergence of the mating type B locus.</title>
        <authorList>
            <consortium name="DOE Joint Genome Institute"/>
            <person name="Mujic A.B."/>
            <person name="Kuo A."/>
            <person name="Tritt A."/>
            <person name="Lipzen A."/>
            <person name="Chen C."/>
            <person name="Johnson J."/>
            <person name="Sharma A."/>
            <person name="Barry K."/>
            <person name="Grigoriev I.V."/>
            <person name="Spatafora J.W."/>
        </authorList>
    </citation>
    <scope>NUCLEOTIDE SEQUENCE [LARGE SCALE GENOMIC DNA]</scope>
    <source>
        <strain evidence="1 2">AM-OR11-026</strain>
    </source>
</reference>
<sequence>MYRSPSLCSRFTQPINHRFQEFGIVIITRDNKTTVHRNVASYVPASIPFQYPPFPPIILPSVTSAPASDNNFSFAHQQPTRCHGQQHASTAQNRLSLDHTLSRFKGELQKSRDKGAKLISLSMSKNDIRGTFGAPAVHPPSFLYALFSQPQDFLHFPQSFPYVR</sequence>
<dbReference type="STRING" id="1314800.A0A1B7MPI6"/>
<proteinExistence type="predicted"/>
<dbReference type="EMBL" id="KV448601">
    <property type="protein sequence ID" value="OAX34523.1"/>
    <property type="molecule type" value="Genomic_DNA"/>
</dbReference>
<gene>
    <name evidence="1" type="ORF">K503DRAFT_785707</name>
</gene>
<dbReference type="AlphaFoldDB" id="A0A1B7MPI6"/>
<keyword evidence="2" id="KW-1185">Reference proteome</keyword>
<dbReference type="InParanoid" id="A0A1B7MPI6"/>
<organism evidence="1 2">
    <name type="scientific">Rhizopogon vinicolor AM-OR11-026</name>
    <dbReference type="NCBI Taxonomy" id="1314800"/>
    <lineage>
        <taxon>Eukaryota</taxon>
        <taxon>Fungi</taxon>
        <taxon>Dikarya</taxon>
        <taxon>Basidiomycota</taxon>
        <taxon>Agaricomycotina</taxon>
        <taxon>Agaricomycetes</taxon>
        <taxon>Agaricomycetidae</taxon>
        <taxon>Boletales</taxon>
        <taxon>Suillineae</taxon>
        <taxon>Rhizopogonaceae</taxon>
        <taxon>Rhizopogon</taxon>
    </lineage>
</organism>
<evidence type="ECO:0000313" key="2">
    <source>
        <dbReference type="Proteomes" id="UP000092154"/>
    </source>
</evidence>
<protein>
    <submittedName>
        <fullName evidence="1">Uncharacterized protein</fullName>
    </submittedName>
</protein>